<keyword evidence="2" id="KW-0482">Metalloprotease</keyword>
<evidence type="ECO:0000256" key="2">
    <source>
        <dbReference type="ARBA" id="ARBA00023049"/>
    </source>
</evidence>
<evidence type="ECO:0000256" key="3">
    <source>
        <dbReference type="SAM" id="SignalP"/>
    </source>
</evidence>
<evidence type="ECO:0000313" key="7">
    <source>
        <dbReference type="Proteomes" id="UP001160625"/>
    </source>
</evidence>
<evidence type="ECO:0000313" key="6">
    <source>
        <dbReference type="EMBL" id="MDH7641077.1"/>
    </source>
</evidence>
<keyword evidence="2" id="KW-0645">Protease</keyword>
<feature type="domain" description="Peptidase M16 C-terminal" evidence="5">
    <location>
        <begin position="207"/>
        <end position="383"/>
    </location>
</feature>
<reference evidence="6" key="1">
    <citation type="submission" date="2023-04" db="EMBL/GenBank/DDBJ databases">
        <title>Sphingomonas sp. MAHUQ-71 isolated from rice field.</title>
        <authorList>
            <person name="Huq M.A."/>
        </authorList>
    </citation>
    <scope>NUCLEOTIDE SEQUENCE</scope>
    <source>
        <strain evidence="6">MAHUQ-71</strain>
    </source>
</reference>
<keyword evidence="7" id="KW-1185">Reference proteome</keyword>
<proteinExistence type="inferred from homology"/>
<evidence type="ECO:0000259" key="5">
    <source>
        <dbReference type="Pfam" id="PF05193"/>
    </source>
</evidence>
<evidence type="ECO:0000259" key="4">
    <source>
        <dbReference type="Pfam" id="PF00675"/>
    </source>
</evidence>
<dbReference type="Pfam" id="PF00675">
    <property type="entry name" value="Peptidase_M16"/>
    <property type="match status" value="2"/>
</dbReference>
<feature type="chain" id="PRO_5046743856" evidence="3">
    <location>
        <begin position="20"/>
        <end position="940"/>
    </location>
</feature>
<dbReference type="SUPFAM" id="SSF63411">
    <property type="entry name" value="LuxS/MPP-like metallohydrolase"/>
    <property type="match status" value="4"/>
</dbReference>
<feature type="domain" description="Peptidase M16 C-terminal" evidence="5">
    <location>
        <begin position="670"/>
        <end position="848"/>
    </location>
</feature>
<dbReference type="InterPro" id="IPR050361">
    <property type="entry name" value="MPP/UQCRC_Complex"/>
</dbReference>
<feature type="signal peptide" evidence="3">
    <location>
        <begin position="1"/>
        <end position="19"/>
    </location>
</feature>
<dbReference type="PANTHER" id="PTHR11851:SF49">
    <property type="entry name" value="MITOCHONDRIAL-PROCESSING PEPTIDASE SUBUNIT ALPHA"/>
    <property type="match status" value="1"/>
</dbReference>
<feature type="domain" description="Peptidase M16 N-terminal" evidence="4">
    <location>
        <begin position="528"/>
        <end position="618"/>
    </location>
</feature>
<dbReference type="RefSeq" id="WP_281046418.1">
    <property type="nucleotide sequence ID" value="NZ_JARYGZ010000006.1"/>
</dbReference>
<accession>A0ABT6N7I2</accession>
<feature type="domain" description="Peptidase M16 N-terminal" evidence="4">
    <location>
        <begin position="50"/>
        <end position="174"/>
    </location>
</feature>
<comment type="caution">
    <text evidence="6">The sequence shown here is derived from an EMBL/GenBank/DDBJ whole genome shotgun (WGS) entry which is preliminary data.</text>
</comment>
<name>A0ABT6N7I2_9SPHN</name>
<dbReference type="InterPro" id="IPR007863">
    <property type="entry name" value="Peptidase_M16_C"/>
</dbReference>
<dbReference type="Gene3D" id="3.30.830.10">
    <property type="entry name" value="Metalloenzyme, LuxS/M16 peptidase-like"/>
    <property type="match status" value="4"/>
</dbReference>
<evidence type="ECO:0000256" key="1">
    <source>
        <dbReference type="ARBA" id="ARBA00007261"/>
    </source>
</evidence>
<dbReference type="PANTHER" id="PTHR11851">
    <property type="entry name" value="METALLOPROTEASE"/>
    <property type="match status" value="1"/>
</dbReference>
<dbReference type="Pfam" id="PF05193">
    <property type="entry name" value="Peptidase_M16_C"/>
    <property type="match status" value="2"/>
</dbReference>
<sequence length="940" mass="100366">MRLAIPALLLASALSPLSAATPPAKPAPLSVLADQVKLPYEQFTLANGLRVVVSTDRKAPVVGVSVWYHVGSKDEPAGKTGFAHLFEHLMFNGSENAPGDFFKPLESVGATDYNGTTSFDRTNYFETVPTQALPLALFLESDRMGHLLGAVGQETLDRQRGVVQNEKRQDDNQPYGLVQYAEQQTLFPEGHPYHHTTIGSMADLDKASLADVREWFRGHYGPNNAVLVLSGDIDAATAKPLVKKYFGDIARGPQPVPTAASVPTLPARKDETIHDQVATTRLYRQWAVPGLLDADSVPLDIAASVLGGLASSRLDNILVRKERLAVSVSANVEPLERVGEFEVQVDVRPGVDPRLVGQRLDAIIADFIATGPTADEIQRAVTQEIAGRIFSMEKVGGFSGRAALLAQGAVYANDPGFYEKQLKEYAKETPASVQAAMQKWLTRPVYALTVSPGARAPYEEAKAGQEADKPIAGTKEVAASGAAPATGPKREAPPVGDISALTYPAITRTKLSNGVTLVYAQRTGLPLTRLAVTFDGGFSADPKDALGTATLMLSLLDEGTTTRSSAQIASEQEHLGSRIAAGGSMDRAEIDLAVLTPNLAPGLDLLADVTLNPTFADLPRVKAEQLAGIQSEMSDPEGLASRTLPGLIYGPSYPYGVPSSGSGDPAAVAKLTKADLVAFKDKWLRPSDTSIFIVSDQPLSAIQPMLESRFGAWKATGPAGTKATGATVATPKPRIVLLDRPGSPQSVIQAGEVLDAKGSDELLPLVVANDALGGSFLSRLNMDIRETKAWSYGVQAGISRYAGRVPYLVAAPVQTDKTGPSIQAMLGDIKAFLTTQPLTDAERERTVERSIRQLPGSFETGNELLDAMQRNDLLKRPDDYYTHIADKYRALTTAELNATARREIDPARFVWVVVGDAAKVKPQLDTLGLPVEVVKAPAAQ</sequence>
<dbReference type="Proteomes" id="UP001160625">
    <property type="component" value="Unassembled WGS sequence"/>
</dbReference>
<keyword evidence="2" id="KW-0378">Hydrolase</keyword>
<dbReference type="InterPro" id="IPR011765">
    <property type="entry name" value="Pept_M16_N"/>
</dbReference>
<gene>
    <name evidence="6" type="ORF">QGN17_20250</name>
</gene>
<dbReference type="EMBL" id="JARYGZ010000006">
    <property type="protein sequence ID" value="MDH7641077.1"/>
    <property type="molecule type" value="Genomic_DNA"/>
</dbReference>
<comment type="similarity">
    <text evidence="1">Belongs to the peptidase M16 family.</text>
</comment>
<protein>
    <submittedName>
        <fullName evidence="6">Pitrilysin family protein</fullName>
    </submittedName>
</protein>
<organism evidence="6 7">
    <name type="scientific">Sphingomonas oryzagri</name>
    <dbReference type="NCBI Taxonomy" id="3042314"/>
    <lineage>
        <taxon>Bacteria</taxon>
        <taxon>Pseudomonadati</taxon>
        <taxon>Pseudomonadota</taxon>
        <taxon>Alphaproteobacteria</taxon>
        <taxon>Sphingomonadales</taxon>
        <taxon>Sphingomonadaceae</taxon>
        <taxon>Sphingomonas</taxon>
    </lineage>
</organism>
<keyword evidence="3" id="KW-0732">Signal</keyword>
<dbReference type="InterPro" id="IPR011249">
    <property type="entry name" value="Metalloenz_LuxS/M16"/>
</dbReference>